<comment type="similarity">
    <text evidence="4">Belongs to the SIMIBI class G3E GTPase family. ZNG1 subfamily.</text>
</comment>
<dbReference type="Pfam" id="PF02492">
    <property type="entry name" value="cobW"/>
    <property type="match status" value="1"/>
</dbReference>
<dbReference type="GO" id="GO:0016787">
    <property type="term" value="F:hydrolase activity"/>
    <property type="evidence" value="ECO:0007669"/>
    <property type="project" value="UniProtKB-KW"/>
</dbReference>
<evidence type="ECO:0000256" key="2">
    <source>
        <dbReference type="ARBA" id="ARBA00022801"/>
    </source>
</evidence>
<dbReference type="Proteomes" id="UP000185568">
    <property type="component" value="Unassembled WGS sequence"/>
</dbReference>
<reference evidence="7 8" key="1">
    <citation type="submission" date="2016-12" db="EMBL/GenBank/DDBJ databases">
        <title>Domibacillus antri genome sequencing.</title>
        <authorList>
            <person name="Verma A."/>
            <person name="Krishnamurthi S."/>
        </authorList>
    </citation>
    <scope>NUCLEOTIDE SEQUENCE [LARGE SCALE GENOMIC DNA]</scope>
    <source>
        <strain evidence="7 8">XD80</strain>
    </source>
</reference>
<evidence type="ECO:0000313" key="8">
    <source>
        <dbReference type="Proteomes" id="UP000185568"/>
    </source>
</evidence>
<dbReference type="InterPro" id="IPR036627">
    <property type="entry name" value="CobW-likC_sf"/>
</dbReference>
<dbReference type="AlphaFoldDB" id="A0A1Q8Q895"/>
<dbReference type="PANTHER" id="PTHR13748">
    <property type="entry name" value="COBW-RELATED"/>
    <property type="match status" value="1"/>
</dbReference>
<proteinExistence type="inferred from homology"/>
<name>A0A1Q8Q895_9BACI</name>
<evidence type="ECO:0000256" key="5">
    <source>
        <dbReference type="ARBA" id="ARBA00049117"/>
    </source>
</evidence>
<dbReference type="CDD" id="cd03112">
    <property type="entry name" value="CobW-like"/>
    <property type="match status" value="1"/>
</dbReference>
<feature type="domain" description="CobW C-terminal" evidence="6">
    <location>
        <begin position="226"/>
        <end position="319"/>
    </location>
</feature>
<evidence type="ECO:0000313" key="7">
    <source>
        <dbReference type="EMBL" id="OLN23567.1"/>
    </source>
</evidence>
<keyword evidence="2" id="KW-0378">Hydrolase</keyword>
<dbReference type="OrthoDB" id="9808822at2"/>
<comment type="caution">
    <text evidence="7">The sequence shown here is derived from an EMBL/GenBank/DDBJ whole genome shotgun (WGS) entry which is preliminary data.</text>
</comment>
<dbReference type="PANTHER" id="PTHR13748:SF62">
    <property type="entry name" value="COBW DOMAIN-CONTAINING PROTEIN"/>
    <property type="match status" value="1"/>
</dbReference>
<dbReference type="Pfam" id="PF07683">
    <property type="entry name" value="CobW_C"/>
    <property type="match status" value="1"/>
</dbReference>
<dbReference type="SUPFAM" id="SSF52540">
    <property type="entry name" value="P-loop containing nucleoside triphosphate hydrolases"/>
    <property type="match status" value="1"/>
</dbReference>
<protein>
    <submittedName>
        <fullName evidence="7">Cobalamin biosynthesis protein CobW</fullName>
    </submittedName>
</protein>
<keyword evidence="3" id="KW-0143">Chaperone</keyword>
<dbReference type="GO" id="GO:0005737">
    <property type="term" value="C:cytoplasm"/>
    <property type="evidence" value="ECO:0007669"/>
    <property type="project" value="TreeGrafter"/>
</dbReference>
<evidence type="ECO:0000256" key="4">
    <source>
        <dbReference type="ARBA" id="ARBA00034320"/>
    </source>
</evidence>
<dbReference type="GO" id="GO:0000166">
    <property type="term" value="F:nucleotide binding"/>
    <property type="evidence" value="ECO:0007669"/>
    <property type="project" value="UniProtKB-KW"/>
</dbReference>
<accession>A0A1Q8Q895</accession>
<keyword evidence="8" id="KW-1185">Reference proteome</keyword>
<dbReference type="EMBL" id="MSDU01000007">
    <property type="protein sequence ID" value="OLN23567.1"/>
    <property type="molecule type" value="Genomic_DNA"/>
</dbReference>
<dbReference type="SUPFAM" id="SSF90002">
    <property type="entry name" value="Hypothetical protein YjiA, C-terminal domain"/>
    <property type="match status" value="1"/>
</dbReference>
<evidence type="ECO:0000259" key="6">
    <source>
        <dbReference type="SMART" id="SM00833"/>
    </source>
</evidence>
<dbReference type="SMART" id="SM00833">
    <property type="entry name" value="CobW_C"/>
    <property type="match status" value="1"/>
</dbReference>
<dbReference type="InterPro" id="IPR003495">
    <property type="entry name" value="CobW/HypB/UreG_nucleotide-bd"/>
</dbReference>
<dbReference type="InterPro" id="IPR051316">
    <property type="entry name" value="Zinc-reg_GTPase_activator"/>
</dbReference>
<dbReference type="Gene3D" id="3.30.1220.10">
    <property type="entry name" value="CobW-like, C-terminal domain"/>
    <property type="match status" value="1"/>
</dbReference>
<comment type="catalytic activity">
    <reaction evidence="5">
        <text>GTP + H2O = GDP + phosphate + H(+)</text>
        <dbReference type="Rhea" id="RHEA:19669"/>
        <dbReference type="ChEBI" id="CHEBI:15377"/>
        <dbReference type="ChEBI" id="CHEBI:15378"/>
        <dbReference type="ChEBI" id="CHEBI:37565"/>
        <dbReference type="ChEBI" id="CHEBI:43474"/>
        <dbReference type="ChEBI" id="CHEBI:58189"/>
    </reaction>
    <physiologicalReaction direction="left-to-right" evidence="5">
        <dbReference type="Rhea" id="RHEA:19670"/>
    </physiologicalReaction>
</comment>
<sequence>MSKKRKITIITGFLGSGKTTLLTNLLKDPSLKNTAVLVNEFGRVGLDHHLLRRVDERTLLLGGGCLCCTVREDLVNSLRELLDHDHRGDIEPLDRIIIETSGLADPAPILFTVLTDTVLQHHFEIDQVIVTIDAVNGQLHLDRQPESMKQAAVADKMIITKTDIASKEETEQLVSRLRLINPSADIIESVYGDVDSVELFAPNEKVNHNVSGSFDTSVKGHHASNTQTISLTFDQPLDWSAFGLWLSMLLHARGQDVLRVKGMIDVGDRGPVLLNGVQHIIHPPEHLDEWPDEDKRSHVVFIMRSIESEQILLSLHAFQDILGSRASIREKMEVH</sequence>
<dbReference type="Gene3D" id="3.40.50.300">
    <property type="entry name" value="P-loop containing nucleotide triphosphate hydrolases"/>
    <property type="match status" value="1"/>
</dbReference>
<gene>
    <name evidence="7" type="ORF">BTO30_03845</name>
</gene>
<dbReference type="InterPro" id="IPR011629">
    <property type="entry name" value="CobW-like_C"/>
</dbReference>
<organism evidence="7 8">
    <name type="scientific">Domibacillus antri</name>
    <dbReference type="NCBI Taxonomy" id="1714264"/>
    <lineage>
        <taxon>Bacteria</taxon>
        <taxon>Bacillati</taxon>
        <taxon>Bacillota</taxon>
        <taxon>Bacilli</taxon>
        <taxon>Bacillales</taxon>
        <taxon>Bacillaceae</taxon>
        <taxon>Domibacillus</taxon>
    </lineage>
</organism>
<dbReference type="STRING" id="1714264.BTO30_03845"/>
<evidence type="ECO:0000256" key="3">
    <source>
        <dbReference type="ARBA" id="ARBA00023186"/>
    </source>
</evidence>
<evidence type="ECO:0000256" key="1">
    <source>
        <dbReference type="ARBA" id="ARBA00022741"/>
    </source>
</evidence>
<dbReference type="RefSeq" id="WP_075397401.1">
    <property type="nucleotide sequence ID" value="NZ_MSDU01000007.1"/>
</dbReference>
<dbReference type="InterPro" id="IPR027417">
    <property type="entry name" value="P-loop_NTPase"/>
</dbReference>
<keyword evidence="1" id="KW-0547">Nucleotide-binding</keyword>